<feature type="domain" description="GP-PDE" evidence="2">
    <location>
        <begin position="44"/>
        <end position="283"/>
    </location>
</feature>
<gene>
    <name evidence="3" type="ORF">IAA08_04500</name>
</gene>
<dbReference type="SUPFAM" id="SSF51695">
    <property type="entry name" value="PLC-like phosphodiesterases"/>
    <property type="match status" value="1"/>
</dbReference>
<dbReference type="EMBL" id="DXCH01000129">
    <property type="protein sequence ID" value="HIZ07180.1"/>
    <property type="molecule type" value="Genomic_DNA"/>
</dbReference>
<keyword evidence="1" id="KW-0472">Membrane</keyword>
<proteinExistence type="predicted"/>
<feature type="transmembrane region" description="Helical" evidence="1">
    <location>
        <begin position="7"/>
        <end position="28"/>
    </location>
</feature>
<evidence type="ECO:0000256" key="1">
    <source>
        <dbReference type="SAM" id="Phobius"/>
    </source>
</evidence>
<dbReference type="InterPro" id="IPR030395">
    <property type="entry name" value="GP_PDE_dom"/>
</dbReference>
<dbReference type="AlphaFoldDB" id="A0A9D2IFJ3"/>
<dbReference type="Proteomes" id="UP000824024">
    <property type="component" value="Unassembled WGS sequence"/>
</dbReference>
<evidence type="ECO:0000313" key="3">
    <source>
        <dbReference type="EMBL" id="HIZ07180.1"/>
    </source>
</evidence>
<reference evidence="3" key="2">
    <citation type="submission" date="2021-04" db="EMBL/GenBank/DDBJ databases">
        <authorList>
            <person name="Gilroy R."/>
        </authorList>
    </citation>
    <scope>NUCLEOTIDE SEQUENCE</scope>
    <source>
        <strain evidence="3">CHK192-9172</strain>
    </source>
</reference>
<comment type="caution">
    <text evidence="3">The sequence shown here is derived from an EMBL/GenBank/DDBJ whole genome shotgun (WGS) entry which is preliminary data.</text>
</comment>
<keyword evidence="1" id="KW-0812">Transmembrane</keyword>
<evidence type="ECO:0000313" key="4">
    <source>
        <dbReference type="Proteomes" id="UP000824024"/>
    </source>
</evidence>
<evidence type="ECO:0000259" key="2">
    <source>
        <dbReference type="PROSITE" id="PS51704"/>
    </source>
</evidence>
<dbReference type="PROSITE" id="PS51704">
    <property type="entry name" value="GP_PDE"/>
    <property type="match status" value="1"/>
</dbReference>
<dbReference type="PANTHER" id="PTHR46211">
    <property type="entry name" value="GLYCEROPHOSPHORYL DIESTER PHOSPHODIESTERASE"/>
    <property type="match status" value="1"/>
</dbReference>
<keyword evidence="1" id="KW-1133">Transmembrane helix</keyword>
<sequence length="283" mass="32856">MEEIMTGALMIFMILCMGMGLFCLYLWLLSPCCSRKEQMKPFEEVLIAHRGLFDNDSQAPENSMAAFRRAVNAGFGIELDVQMTADGKLIVFHDMNMKRMMGIDGRVTEYTYEELLEFPLARSGERIPLFSDVLEMVNGQVPLVIEIKVGLRYKATTVAAAQMLQSYRGIYCMECFNPLALAWYRKHMPSILRGQLSEDYSQEERWIPMVPRFILTNMLLNCLARPDFISYNHKDKRKQSFRICRKLFKGKTAAWTIKSQHELEAARDMFDVFIFDSFLPENR</sequence>
<dbReference type="GO" id="GO:0006629">
    <property type="term" value="P:lipid metabolic process"/>
    <property type="evidence" value="ECO:0007669"/>
    <property type="project" value="InterPro"/>
</dbReference>
<dbReference type="GO" id="GO:0008081">
    <property type="term" value="F:phosphoric diester hydrolase activity"/>
    <property type="evidence" value="ECO:0007669"/>
    <property type="project" value="InterPro"/>
</dbReference>
<reference evidence="3" key="1">
    <citation type="journal article" date="2021" name="PeerJ">
        <title>Extensive microbial diversity within the chicken gut microbiome revealed by metagenomics and culture.</title>
        <authorList>
            <person name="Gilroy R."/>
            <person name="Ravi A."/>
            <person name="Getino M."/>
            <person name="Pursley I."/>
            <person name="Horton D.L."/>
            <person name="Alikhan N.F."/>
            <person name="Baker D."/>
            <person name="Gharbi K."/>
            <person name="Hall N."/>
            <person name="Watson M."/>
            <person name="Adriaenssens E.M."/>
            <person name="Foster-Nyarko E."/>
            <person name="Jarju S."/>
            <person name="Secka A."/>
            <person name="Antonio M."/>
            <person name="Oren A."/>
            <person name="Chaudhuri R.R."/>
            <person name="La Ragione R."/>
            <person name="Hildebrand F."/>
            <person name="Pallen M.J."/>
        </authorList>
    </citation>
    <scope>NUCLEOTIDE SEQUENCE</scope>
    <source>
        <strain evidence="3">CHK192-9172</strain>
    </source>
</reference>
<name>A0A9D2IFJ3_9FIRM</name>
<dbReference type="PANTHER" id="PTHR46211:SF1">
    <property type="entry name" value="GLYCEROPHOSPHODIESTER PHOSPHODIESTERASE, CYTOPLASMIC"/>
    <property type="match status" value="1"/>
</dbReference>
<organism evidence="3 4">
    <name type="scientific">Candidatus Eubacterium avistercoris</name>
    <dbReference type="NCBI Taxonomy" id="2838567"/>
    <lineage>
        <taxon>Bacteria</taxon>
        <taxon>Bacillati</taxon>
        <taxon>Bacillota</taxon>
        <taxon>Clostridia</taxon>
        <taxon>Eubacteriales</taxon>
        <taxon>Eubacteriaceae</taxon>
        <taxon>Eubacterium</taxon>
    </lineage>
</organism>
<dbReference type="InterPro" id="IPR017946">
    <property type="entry name" value="PLC-like_Pdiesterase_TIM-brl"/>
</dbReference>
<accession>A0A9D2IFJ3</accession>
<dbReference type="Pfam" id="PF03009">
    <property type="entry name" value="GDPD"/>
    <property type="match status" value="1"/>
</dbReference>
<dbReference type="Gene3D" id="3.20.20.190">
    <property type="entry name" value="Phosphatidylinositol (PI) phosphodiesterase"/>
    <property type="match status" value="1"/>
</dbReference>
<protein>
    <submittedName>
        <fullName evidence="3">Glycerophosphodiester phosphodiesterase</fullName>
    </submittedName>
</protein>